<protein>
    <submittedName>
        <fullName evidence="1">Uncharacterized protein</fullName>
    </submittedName>
</protein>
<gene>
    <name evidence="1" type="ORF">M5K25_002770</name>
</gene>
<evidence type="ECO:0000313" key="1">
    <source>
        <dbReference type="EMBL" id="KAL0926531.1"/>
    </source>
</evidence>
<reference evidence="1 2" key="1">
    <citation type="journal article" date="2024" name="Plant Biotechnol. J.">
        <title>Dendrobium thyrsiflorum genome and its molecular insights into genes involved in important horticultural traits.</title>
        <authorList>
            <person name="Chen B."/>
            <person name="Wang J.Y."/>
            <person name="Zheng P.J."/>
            <person name="Li K.L."/>
            <person name="Liang Y.M."/>
            <person name="Chen X.F."/>
            <person name="Zhang C."/>
            <person name="Zhao X."/>
            <person name="He X."/>
            <person name="Zhang G.Q."/>
            <person name="Liu Z.J."/>
            <person name="Xu Q."/>
        </authorList>
    </citation>
    <scope>NUCLEOTIDE SEQUENCE [LARGE SCALE GENOMIC DNA]</scope>
    <source>
        <strain evidence="1">GZMU011</strain>
    </source>
</reference>
<keyword evidence="2" id="KW-1185">Reference proteome</keyword>
<dbReference type="Proteomes" id="UP001552299">
    <property type="component" value="Unassembled WGS sequence"/>
</dbReference>
<comment type="caution">
    <text evidence="1">The sequence shown here is derived from an EMBL/GenBank/DDBJ whole genome shotgun (WGS) entry which is preliminary data.</text>
</comment>
<dbReference type="AlphaFoldDB" id="A0ABD0VUQ7"/>
<organism evidence="1 2">
    <name type="scientific">Dendrobium thyrsiflorum</name>
    <name type="common">Pinecone-like raceme dendrobium</name>
    <name type="synonym">Orchid</name>
    <dbReference type="NCBI Taxonomy" id="117978"/>
    <lineage>
        <taxon>Eukaryota</taxon>
        <taxon>Viridiplantae</taxon>
        <taxon>Streptophyta</taxon>
        <taxon>Embryophyta</taxon>
        <taxon>Tracheophyta</taxon>
        <taxon>Spermatophyta</taxon>
        <taxon>Magnoliopsida</taxon>
        <taxon>Liliopsida</taxon>
        <taxon>Asparagales</taxon>
        <taxon>Orchidaceae</taxon>
        <taxon>Epidendroideae</taxon>
        <taxon>Malaxideae</taxon>
        <taxon>Dendrobiinae</taxon>
        <taxon>Dendrobium</taxon>
    </lineage>
</organism>
<sequence>MQDSNPRSLVLAELMVIFHITYMTNPAFDKDFIWKPFQIPSVALHGELFILFPWCCIEL</sequence>
<name>A0ABD0VUQ7_DENTH</name>
<evidence type="ECO:0000313" key="2">
    <source>
        <dbReference type="Proteomes" id="UP001552299"/>
    </source>
</evidence>
<proteinExistence type="predicted"/>
<accession>A0ABD0VUQ7</accession>
<dbReference type="EMBL" id="JANQDX010000003">
    <property type="protein sequence ID" value="KAL0926531.1"/>
    <property type="molecule type" value="Genomic_DNA"/>
</dbReference>